<keyword evidence="2" id="KW-0808">Transferase</keyword>
<dbReference type="CDD" id="cd04301">
    <property type="entry name" value="NAT_SF"/>
    <property type="match status" value="1"/>
</dbReference>
<comment type="caution">
    <text evidence="2">The sequence shown here is derived from an EMBL/GenBank/DDBJ whole genome shotgun (WGS) entry which is preliminary data.</text>
</comment>
<dbReference type="Gene3D" id="3.40.630.30">
    <property type="match status" value="1"/>
</dbReference>
<dbReference type="InterPro" id="IPR000182">
    <property type="entry name" value="GNAT_dom"/>
</dbReference>
<evidence type="ECO:0000313" key="2">
    <source>
        <dbReference type="EMBL" id="NAW65339.1"/>
    </source>
</evidence>
<gene>
    <name evidence="2" type="ORF">CAG72_08930</name>
</gene>
<dbReference type="PANTHER" id="PTHR43138:SF1">
    <property type="entry name" value="N-ACETYLTRANSFERASE ACA1"/>
    <property type="match status" value="1"/>
</dbReference>
<dbReference type="Pfam" id="PF00583">
    <property type="entry name" value="Acetyltransf_1"/>
    <property type="match status" value="1"/>
</dbReference>
<organism evidence="2 3">
    <name type="scientific">Photobacterium halotolerans</name>
    <dbReference type="NCBI Taxonomy" id="265726"/>
    <lineage>
        <taxon>Bacteria</taxon>
        <taxon>Pseudomonadati</taxon>
        <taxon>Pseudomonadota</taxon>
        <taxon>Gammaproteobacteria</taxon>
        <taxon>Vibrionales</taxon>
        <taxon>Vibrionaceae</taxon>
        <taxon>Photobacterium</taxon>
    </lineage>
</organism>
<feature type="domain" description="N-acetyltransferase" evidence="1">
    <location>
        <begin position="1"/>
        <end position="161"/>
    </location>
</feature>
<dbReference type="InterPro" id="IPR052742">
    <property type="entry name" value="Mito_N-acetyltransferase"/>
</dbReference>
<dbReference type="GO" id="GO:0016747">
    <property type="term" value="F:acyltransferase activity, transferring groups other than amino-acyl groups"/>
    <property type="evidence" value="ECO:0007669"/>
    <property type="project" value="InterPro"/>
</dbReference>
<evidence type="ECO:0000259" key="1">
    <source>
        <dbReference type="PROSITE" id="PS51186"/>
    </source>
</evidence>
<dbReference type="SUPFAM" id="SSF55729">
    <property type="entry name" value="Acyl-CoA N-acyltransferases (Nat)"/>
    <property type="match status" value="1"/>
</dbReference>
<reference evidence="2 3" key="1">
    <citation type="submission" date="2017-05" db="EMBL/GenBank/DDBJ databases">
        <title>High clonality and local adaptation shapes Vibrionaceae linages within an endangered oasis.</title>
        <authorList>
            <person name="Vazquez-Rosas-Landa M."/>
        </authorList>
    </citation>
    <scope>NUCLEOTIDE SEQUENCE [LARGE SCALE GENOMIC DNA]</scope>
    <source>
        <strain evidence="2 3">P46_P4S1P180</strain>
    </source>
</reference>
<accession>A0A7X4WAV5</accession>
<proteinExistence type="predicted"/>
<sequence>MLIREMDAADFEQFWPAFRRIIQAQETYAFDPEMSREQAFTLWGEMPLKTFVCVQDGTVLGSYYLKANAMGPGNHVCNCGYMVTPAARGKGVARAMCEHSQQVALELGFCAMQFNSVVSTNDVAVKLWQKLGFEIVGTLPGAYRHKNKGLVDCYVMYKQLT</sequence>
<dbReference type="AlphaFoldDB" id="A0A7X4WAV5"/>
<dbReference type="EMBL" id="WXWW01000140">
    <property type="protein sequence ID" value="NAW65339.1"/>
    <property type="molecule type" value="Genomic_DNA"/>
</dbReference>
<protein>
    <submittedName>
        <fullName evidence="2">GNAT family N-acetyltransferase</fullName>
    </submittedName>
</protein>
<dbReference type="PROSITE" id="PS51186">
    <property type="entry name" value="GNAT"/>
    <property type="match status" value="1"/>
</dbReference>
<dbReference type="PANTHER" id="PTHR43138">
    <property type="entry name" value="ACETYLTRANSFERASE, GNAT FAMILY"/>
    <property type="match status" value="1"/>
</dbReference>
<name>A0A7X4WAV5_9GAMM</name>
<dbReference type="InterPro" id="IPR016181">
    <property type="entry name" value="Acyl_CoA_acyltransferase"/>
</dbReference>
<evidence type="ECO:0000313" key="3">
    <source>
        <dbReference type="Proteomes" id="UP000465712"/>
    </source>
</evidence>
<dbReference type="Proteomes" id="UP000465712">
    <property type="component" value="Unassembled WGS sequence"/>
</dbReference>